<protein>
    <submittedName>
        <fullName evidence="1">Uncharacterized protein</fullName>
    </submittedName>
</protein>
<dbReference type="Proteomes" id="UP001219525">
    <property type="component" value="Unassembled WGS sequence"/>
</dbReference>
<dbReference type="EMBL" id="JARJCW010000127">
    <property type="protein sequence ID" value="KAJ7191840.1"/>
    <property type="molecule type" value="Genomic_DNA"/>
</dbReference>
<feature type="non-terminal residue" evidence="1">
    <location>
        <position position="1"/>
    </location>
</feature>
<gene>
    <name evidence="1" type="ORF">GGX14DRAFT_313153</name>
</gene>
<accession>A0AAD6UT96</accession>
<keyword evidence="2" id="KW-1185">Reference proteome</keyword>
<name>A0AAD6UT96_9AGAR</name>
<comment type="caution">
    <text evidence="1">The sequence shown here is derived from an EMBL/GenBank/DDBJ whole genome shotgun (WGS) entry which is preliminary data.</text>
</comment>
<sequence>LVKCLNKHGIEFTTINPSPEILKQMPLWHHPGEDGTKRQTNNGSAARCLRANHAAMTIGDGLNMTLRLQDPLHSNHATCLCDACEADRTSCGCSDPRTCAAKAASRLEQILPRWVP</sequence>
<organism evidence="1 2">
    <name type="scientific">Mycena pura</name>
    <dbReference type="NCBI Taxonomy" id="153505"/>
    <lineage>
        <taxon>Eukaryota</taxon>
        <taxon>Fungi</taxon>
        <taxon>Dikarya</taxon>
        <taxon>Basidiomycota</taxon>
        <taxon>Agaricomycotina</taxon>
        <taxon>Agaricomycetes</taxon>
        <taxon>Agaricomycetidae</taxon>
        <taxon>Agaricales</taxon>
        <taxon>Marasmiineae</taxon>
        <taxon>Mycenaceae</taxon>
        <taxon>Mycena</taxon>
    </lineage>
</organism>
<dbReference type="AlphaFoldDB" id="A0AAD6UT96"/>
<feature type="non-terminal residue" evidence="1">
    <location>
        <position position="116"/>
    </location>
</feature>
<proteinExistence type="predicted"/>
<evidence type="ECO:0000313" key="2">
    <source>
        <dbReference type="Proteomes" id="UP001219525"/>
    </source>
</evidence>
<reference evidence="1" key="1">
    <citation type="submission" date="2023-03" db="EMBL/GenBank/DDBJ databases">
        <title>Massive genome expansion in bonnet fungi (Mycena s.s.) driven by repeated elements and novel gene families across ecological guilds.</title>
        <authorList>
            <consortium name="Lawrence Berkeley National Laboratory"/>
            <person name="Harder C.B."/>
            <person name="Miyauchi S."/>
            <person name="Viragh M."/>
            <person name="Kuo A."/>
            <person name="Thoen E."/>
            <person name="Andreopoulos B."/>
            <person name="Lu D."/>
            <person name="Skrede I."/>
            <person name="Drula E."/>
            <person name="Henrissat B."/>
            <person name="Morin E."/>
            <person name="Kohler A."/>
            <person name="Barry K."/>
            <person name="LaButti K."/>
            <person name="Morin E."/>
            <person name="Salamov A."/>
            <person name="Lipzen A."/>
            <person name="Mereny Z."/>
            <person name="Hegedus B."/>
            <person name="Baldrian P."/>
            <person name="Stursova M."/>
            <person name="Weitz H."/>
            <person name="Taylor A."/>
            <person name="Grigoriev I.V."/>
            <person name="Nagy L.G."/>
            <person name="Martin F."/>
            <person name="Kauserud H."/>
        </authorList>
    </citation>
    <scope>NUCLEOTIDE SEQUENCE</scope>
    <source>
        <strain evidence="1">9144</strain>
    </source>
</reference>
<evidence type="ECO:0000313" key="1">
    <source>
        <dbReference type="EMBL" id="KAJ7191840.1"/>
    </source>
</evidence>